<keyword evidence="2 5" id="KW-0489">Methyltransferase</keyword>
<name>A0A5C6ZCX7_9FLAO</name>
<protein>
    <submittedName>
        <fullName evidence="5">Methyltransferase domain-containing protein</fullName>
    </submittedName>
</protein>
<dbReference type="Pfam" id="PF05724">
    <property type="entry name" value="TPMT"/>
    <property type="match status" value="1"/>
</dbReference>
<evidence type="ECO:0000256" key="3">
    <source>
        <dbReference type="ARBA" id="ARBA00022679"/>
    </source>
</evidence>
<keyword evidence="3 5" id="KW-0808">Transferase</keyword>
<keyword evidence="6" id="KW-1185">Reference proteome</keyword>
<dbReference type="InterPro" id="IPR029063">
    <property type="entry name" value="SAM-dependent_MTases_sf"/>
</dbReference>
<dbReference type="InterPro" id="IPR008854">
    <property type="entry name" value="TPMT"/>
</dbReference>
<proteinExistence type="predicted"/>
<sequence>MEDLSENYWDQRYKNQNMGWDLGTVSPPLKAFIDQLEDTSLRILIPGAGNAYEAEYLWAKGFNQVFVVDLSETALERFKKRVPAFPSNQLLQQNFFDLEDQFDLILEQTFFCALHPNLRNDYAKKMLQLLAPKGKLVGLLFDAELYVDHPPFGGHKNDYLELFSPLFHIDLMSACYNSEENRKGQELFIALRKRI</sequence>
<keyword evidence="4" id="KW-0949">S-adenosyl-L-methionine</keyword>
<comment type="caution">
    <text evidence="5">The sequence shown here is derived from an EMBL/GenBank/DDBJ whole genome shotgun (WGS) entry which is preliminary data.</text>
</comment>
<dbReference type="SUPFAM" id="SSF53335">
    <property type="entry name" value="S-adenosyl-L-methionine-dependent methyltransferases"/>
    <property type="match status" value="1"/>
</dbReference>
<keyword evidence="1" id="KW-0597">Phosphoprotein</keyword>
<dbReference type="GO" id="GO:0032259">
    <property type="term" value="P:methylation"/>
    <property type="evidence" value="ECO:0007669"/>
    <property type="project" value="UniProtKB-KW"/>
</dbReference>
<dbReference type="CDD" id="cd02440">
    <property type="entry name" value="AdoMet_MTases"/>
    <property type="match status" value="1"/>
</dbReference>
<evidence type="ECO:0000256" key="4">
    <source>
        <dbReference type="ARBA" id="ARBA00022691"/>
    </source>
</evidence>
<accession>A0A5C6ZCX7</accession>
<dbReference type="OrthoDB" id="9778208at2"/>
<gene>
    <name evidence="5" type="ORF">ESY86_15970</name>
</gene>
<dbReference type="GO" id="GO:0008757">
    <property type="term" value="F:S-adenosylmethionine-dependent methyltransferase activity"/>
    <property type="evidence" value="ECO:0007669"/>
    <property type="project" value="InterPro"/>
</dbReference>
<dbReference type="AlphaFoldDB" id="A0A5C6ZCX7"/>
<evidence type="ECO:0000256" key="1">
    <source>
        <dbReference type="ARBA" id="ARBA00022553"/>
    </source>
</evidence>
<organism evidence="5 6">
    <name type="scientific">Subsaximicrobium wynnwilliamsii</name>
    <dbReference type="NCBI Taxonomy" id="291179"/>
    <lineage>
        <taxon>Bacteria</taxon>
        <taxon>Pseudomonadati</taxon>
        <taxon>Bacteroidota</taxon>
        <taxon>Flavobacteriia</taxon>
        <taxon>Flavobacteriales</taxon>
        <taxon>Flavobacteriaceae</taxon>
        <taxon>Subsaximicrobium</taxon>
    </lineage>
</organism>
<dbReference type="EMBL" id="VORO01000021">
    <property type="protein sequence ID" value="TXD87656.1"/>
    <property type="molecule type" value="Genomic_DNA"/>
</dbReference>
<dbReference type="PROSITE" id="PS51585">
    <property type="entry name" value="SAM_MT_TPMT"/>
    <property type="match status" value="1"/>
</dbReference>
<evidence type="ECO:0000313" key="6">
    <source>
        <dbReference type="Proteomes" id="UP000321578"/>
    </source>
</evidence>
<dbReference type="RefSeq" id="WP_147087589.1">
    <property type="nucleotide sequence ID" value="NZ_VORM01000022.1"/>
</dbReference>
<evidence type="ECO:0000256" key="2">
    <source>
        <dbReference type="ARBA" id="ARBA00022603"/>
    </source>
</evidence>
<evidence type="ECO:0000313" key="5">
    <source>
        <dbReference type="EMBL" id="TXD87656.1"/>
    </source>
</evidence>
<dbReference type="PANTHER" id="PTHR32183:SF11">
    <property type="entry name" value="THIOL METHYLTRANSFERASE 2-RELATED"/>
    <property type="match status" value="1"/>
</dbReference>
<dbReference type="Gene3D" id="3.40.50.150">
    <property type="entry name" value="Vaccinia Virus protein VP39"/>
    <property type="match status" value="1"/>
</dbReference>
<reference evidence="5 6" key="1">
    <citation type="submission" date="2019-08" db="EMBL/GenBank/DDBJ databases">
        <title>Genomes of Subsaximicrobium wynnwilliamsii strains.</title>
        <authorList>
            <person name="Bowman J.P."/>
        </authorList>
    </citation>
    <scope>NUCLEOTIDE SEQUENCE [LARGE SCALE GENOMIC DNA]</scope>
    <source>
        <strain evidence="5 6">2-80-2</strain>
    </source>
</reference>
<dbReference type="PANTHER" id="PTHR32183">
    <property type="match status" value="1"/>
</dbReference>
<dbReference type="Proteomes" id="UP000321578">
    <property type="component" value="Unassembled WGS sequence"/>
</dbReference>